<reference evidence="2" key="1">
    <citation type="submission" date="2022-10" db="EMBL/GenBank/DDBJ databases">
        <title>Tapping the CABI collections for fungal endophytes: first genome assemblies for Collariella, Neodidymelliopsis, Ascochyta clinopodiicola, Didymella pomorum, Didymosphaeria variabile, Neocosmospora piperis and Neocucurbitaria cava.</title>
        <authorList>
            <person name="Hill R."/>
        </authorList>
    </citation>
    <scope>NUCLEOTIDE SEQUENCE</scope>
    <source>
        <strain evidence="2">IMI 355082</strain>
    </source>
</reference>
<dbReference type="EMBL" id="JAPEVB010000007">
    <property type="protein sequence ID" value="KAJ4385519.1"/>
    <property type="molecule type" value="Genomic_DNA"/>
</dbReference>
<dbReference type="OrthoDB" id="3266505at2759"/>
<dbReference type="AlphaFoldDB" id="A0A9W8YIS0"/>
<proteinExistence type="predicted"/>
<name>A0A9W8YIS0_9PEZI</name>
<comment type="caution">
    <text evidence="2">The sequence shown here is derived from an EMBL/GenBank/DDBJ whole genome shotgun (WGS) entry which is preliminary data.</text>
</comment>
<sequence length="315" mass="34378">MSVSPRLEDHESEWLAHTNGSPAERARKKRRTASYHDAGNQETGLMRDGESPGIPRFVGSGSGIYFVRTVYDILARSTGQPSRGQSQLVPGEDDQLDDARESVLGHANSPGTSARAPFWRDDEITANHENISFEALIAWTRSYFAIWHPAFPFLHGPEVLETFERVAKDGIESLSGPDAAIIRAMMSVSLADARQLHRDIPSPVPSDLVFLSLDHVASSVLFVLGTPASLKNIQAALRTPHVGRLAATPQPLNTATDSELMSTEMVANPALMPHNPDFSVDMDDQDWLFDPLGALDFSNFAQAGSAESSMGFSFY</sequence>
<accession>A0A9W8YIS0</accession>
<feature type="compositionally biased region" description="Basic and acidic residues" evidence="1">
    <location>
        <begin position="1"/>
        <end position="14"/>
    </location>
</feature>
<dbReference type="Proteomes" id="UP001140453">
    <property type="component" value="Unassembled WGS sequence"/>
</dbReference>
<gene>
    <name evidence="2" type="ORF">N0V93_009948</name>
</gene>
<organism evidence="2 3">
    <name type="scientific">Gnomoniopsis smithogilvyi</name>
    <dbReference type="NCBI Taxonomy" id="1191159"/>
    <lineage>
        <taxon>Eukaryota</taxon>
        <taxon>Fungi</taxon>
        <taxon>Dikarya</taxon>
        <taxon>Ascomycota</taxon>
        <taxon>Pezizomycotina</taxon>
        <taxon>Sordariomycetes</taxon>
        <taxon>Sordariomycetidae</taxon>
        <taxon>Diaporthales</taxon>
        <taxon>Gnomoniaceae</taxon>
        <taxon>Gnomoniopsis</taxon>
    </lineage>
</organism>
<keyword evidence="3" id="KW-1185">Reference proteome</keyword>
<dbReference type="CDD" id="cd12148">
    <property type="entry name" value="fungal_TF_MHR"/>
    <property type="match status" value="1"/>
</dbReference>
<feature type="region of interest" description="Disordered" evidence="1">
    <location>
        <begin position="1"/>
        <end position="53"/>
    </location>
</feature>
<evidence type="ECO:0000256" key="1">
    <source>
        <dbReference type="SAM" id="MobiDB-lite"/>
    </source>
</evidence>
<evidence type="ECO:0000313" key="3">
    <source>
        <dbReference type="Proteomes" id="UP001140453"/>
    </source>
</evidence>
<protein>
    <submittedName>
        <fullName evidence="2">Uncharacterized protein</fullName>
    </submittedName>
</protein>
<evidence type="ECO:0000313" key="2">
    <source>
        <dbReference type="EMBL" id="KAJ4385519.1"/>
    </source>
</evidence>